<evidence type="ECO:0000256" key="1">
    <source>
        <dbReference type="SAM" id="Phobius"/>
    </source>
</evidence>
<sequence length="412" mass="46852">MIYTQERRWIPWTELVILFLLLAAASHFGSVRFSEWTPNPLFFVVLYFALRYGTRLGLPAATGAALLYGWDYYRGGGDGYTLLHEWTDYQPLAVYAGLALFVGHYSSTQRYRYRSLAEEHEDLQSRLALVEKSYSDLSMVKDALEKRIVGAQESLFTLYKMAKALGSDDPEIIFTDAVRLFRELIHAESIVIYRMDASGRVLRLKVSFGSKPEGYPGSVFLEQPSLYRRVCDSRLIQLRDAGDPPRDPLIAGPIIGEEGELIGIIGLDGLDFKTMNKATADLFKLILGWMGESCVKAFREAAKLRGERYFMDTLIMKPEPFYKRLSEETLRATDFSQKFTLFQLPIEFEGLDTDSALQEMDALLRQTLRADDVVGYDAFRGELLFLLPATAPELRERIESRIRGRFGEGDSP</sequence>
<dbReference type="RefSeq" id="WP_013920024.1">
    <property type="nucleotide sequence ID" value="NC_015690.1"/>
</dbReference>
<accession>F8FLW4</accession>
<dbReference type="AlphaFoldDB" id="F8FLW4"/>
<evidence type="ECO:0008006" key="4">
    <source>
        <dbReference type="Google" id="ProtNLM"/>
    </source>
</evidence>
<dbReference type="GO" id="GO:0005840">
    <property type="term" value="C:ribosome"/>
    <property type="evidence" value="ECO:0007669"/>
    <property type="project" value="InterPro"/>
</dbReference>
<gene>
    <name evidence="2" type="ordered locus">KNP414_06359</name>
</gene>
<dbReference type="PROSITE" id="PS00962">
    <property type="entry name" value="RIBOSOMAL_S2_1"/>
    <property type="match status" value="1"/>
</dbReference>
<keyword evidence="1" id="KW-0812">Transmembrane</keyword>
<feature type="transmembrane region" description="Helical" evidence="1">
    <location>
        <begin position="12"/>
        <end position="29"/>
    </location>
</feature>
<protein>
    <recommendedName>
        <fullName evidence="4">GAF domain-containing protein</fullName>
    </recommendedName>
</protein>
<reference evidence="2 3" key="2">
    <citation type="journal article" date="2013" name="Genome Announc.">
        <title>Genome Sequence of Growth-Improving Paenibacillus mucilaginosus Strain KNP414.</title>
        <authorList>
            <person name="Lu J.J."/>
            <person name="Wang J.F."/>
            <person name="Hu X.F."/>
        </authorList>
    </citation>
    <scope>NUCLEOTIDE SEQUENCE [LARGE SCALE GENOMIC DNA]</scope>
    <source>
        <strain evidence="2 3">KNP414</strain>
    </source>
</reference>
<organism evidence="2 3">
    <name type="scientific">Paenibacillus mucilaginosus (strain KNP414)</name>
    <dbReference type="NCBI Taxonomy" id="1036673"/>
    <lineage>
        <taxon>Bacteria</taxon>
        <taxon>Bacillati</taxon>
        <taxon>Bacillota</taxon>
        <taxon>Bacilli</taxon>
        <taxon>Bacillales</taxon>
        <taxon>Paenibacillaceae</taxon>
        <taxon>Paenibacillus</taxon>
    </lineage>
</organism>
<dbReference type="Proteomes" id="UP000006620">
    <property type="component" value="Chromosome"/>
</dbReference>
<keyword evidence="1" id="KW-0472">Membrane</keyword>
<keyword evidence="1" id="KW-1133">Transmembrane helix</keyword>
<dbReference type="EMBL" id="CP002869">
    <property type="protein sequence ID" value="AEI44880.1"/>
    <property type="molecule type" value="Genomic_DNA"/>
</dbReference>
<dbReference type="SUPFAM" id="SSF55781">
    <property type="entry name" value="GAF domain-like"/>
    <property type="match status" value="1"/>
</dbReference>
<evidence type="ECO:0000313" key="3">
    <source>
        <dbReference type="Proteomes" id="UP000006620"/>
    </source>
</evidence>
<proteinExistence type="predicted"/>
<dbReference type="HOGENOM" id="CLU_056151_0_0_9"/>
<evidence type="ECO:0000313" key="2">
    <source>
        <dbReference type="EMBL" id="AEI44880.1"/>
    </source>
</evidence>
<reference evidence="3" key="1">
    <citation type="submission" date="2011-06" db="EMBL/GenBank/DDBJ databases">
        <title>Complete genome sequence of Paenibacillus mucilaginosus KNP414.</title>
        <authorList>
            <person name="Wang J."/>
            <person name="Hu S."/>
            <person name="Hu X."/>
            <person name="Zhang B."/>
            <person name="Dong D."/>
            <person name="Zhang S."/>
            <person name="Zhao K."/>
            <person name="Wu D."/>
        </authorList>
    </citation>
    <scope>NUCLEOTIDE SEQUENCE [LARGE SCALE GENOMIC DNA]</scope>
    <source>
        <strain evidence="3">KNP414</strain>
    </source>
</reference>
<dbReference type="PATRIC" id="fig|1036673.3.peg.5918"/>
<dbReference type="GO" id="GO:0006412">
    <property type="term" value="P:translation"/>
    <property type="evidence" value="ECO:0007669"/>
    <property type="project" value="InterPro"/>
</dbReference>
<dbReference type="KEGG" id="pms:KNP414_06359"/>
<name>F8FLW4_PAEMK</name>
<dbReference type="InterPro" id="IPR018130">
    <property type="entry name" value="Ribosomal_uS2_CS"/>
</dbReference>
<dbReference type="Gene3D" id="3.30.450.40">
    <property type="match status" value="1"/>
</dbReference>
<dbReference type="GO" id="GO:0003735">
    <property type="term" value="F:structural constituent of ribosome"/>
    <property type="evidence" value="ECO:0007669"/>
    <property type="project" value="InterPro"/>
</dbReference>
<dbReference type="InterPro" id="IPR029016">
    <property type="entry name" value="GAF-like_dom_sf"/>
</dbReference>